<evidence type="ECO:0000313" key="7">
    <source>
        <dbReference type="Proteomes" id="UP000070054"/>
    </source>
</evidence>
<feature type="non-terminal residue" evidence="6">
    <location>
        <position position="1"/>
    </location>
</feature>
<evidence type="ECO:0000259" key="5">
    <source>
        <dbReference type="Pfam" id="PF19278"/>
    </source>
</evidence>
<feature type="domain" description="Hydantoinase/oxoprolinase N-terminal" evidence="4">
    <location>
        <begin position="33"/>
        <end position="244"/>
    </location>
</feature>
<evidence type="ECO:0000313" key="6">
    <source>
        <dbReference type="EMBL" id="KXH36164.1"/>
    </source>
</evidence>
<feature type="domain" description="Acetophenone carboxylase-like C-terminal" evidence="5">
    <location>
        <begin position="693"/>
        <end position="745"/>
    </location>
</feature>
<dbReference type="PANTHER" id="PTHR11365">
    <property type="entry name" value="5-OXOPROLINASE RELATED"/>
    <property type="match status" value="1"/>
</dbReference>
<accession>A0A135SJQ9</accession>
<keyword evidence="7" id="KW-1185">Reference proteome</keyword>
<dbReference type="InterPro" id="IPR049517">
    <property type="entry name" value="ACX-like_C"/>
</dbReference>
<comment type="caution">
    <text evidence="6">The sequence shown here is derived from an EMBL/GenBank/DDBJ whole genome shotgun (WGS) entry which is preliminary data.</text>
</comment>
<dbReference type="EMBL" id="JEMN01001486">
    <property type="protein sequence ID" value="KXH36164.1"/>
    <property type="molecule type" value="Genomic_DNA"/>
</dbReference>
<dbReference type="OrthoDB" id="3643at2759"/>
<gene>
    <name evidence="6" type="ORF">CNYM01_12080</name>
</gene>
<dbReference type="Proteomes" id="UP000070054">
    <property type="component" value="Unassembled WGS sequence"/>
</dbReference>
<dbReference type="InterPro" id="IPR045079">
    <property type="entry name" value="Oxoprolinase-like"/>
</dbReference>
<dbReference type="Pfam" id="PF01968">
    <property type="entry name" value="Hydantoinase_A"/>
    <property type="match status" value="1"/>
</dbReference>
<protein>
    <submittedName>
        <fullName evidence="6">Hydantoinase B/oxoprolinase</fullName>
    </submittedName>
</protein>
<dbReference type="InterPro" id="IPR002821">
    <property type="entry name" value="Hydantoinase_A"/>
</dbReference>
<evidence type="ECO:0000256" key="1">
    <source>
        <dbReference type="ARBA" id="ARBA00010403"/>
    </source>
</evidence>
<evidence type="ECO:0000259" key="4">
    <source>
        <dbReference type="Pfam" id="PF05378"/>
    </source>
</evidence>
<sequence length="1348" mass="145645">SFDLDLTTQAWRKNRCQVLFSLEVSNSRLLTVLDRGGTFTDVWASIPGQSDVVLKLLSVDPGNYDDAPAEGIRRVLEMVSGTAILRRSPIPKDLVRSIRMGTTVATNALLERKGTRHAFVVNQGFRDLLDIGYQSRPKLFDLGIRKPELLYDEVVEISERLTVEAYDEDAFKSSRTQPKESPGLFVRGMTGDLLRVVRPLDEDEVRQKLMNIKSKGIETLAICLAHSYMYPAHENRVAEIASELGFGHISTSSSVGANMIKMISRGSSASADAYLTPEIVRYVEGFAKQFQDGNLDDISCEFMQSDGGLVSHKAFSGLRGILSGPAGGVVGHARTSFDGKSPIVGFDMGGTSTDVSRYGGSLEHVFESTTAGVSIQSPQLDINTVAAGGGSMLFWRDGLFKVGPESAGAHPGSASYRKGGPLTVTDANLFLGRLIPSYFPAIFGPDENLPLDSDIVAMKFEELTKTINADTGRSMTPHEVAIGFIDVANESMCRPIRALTEARGFVTADHNLATFGGAGGQHACEIAEKLGIGRIVIHKYSSILSAYGMALAEVVQEAQEPSSEMLSVDSLPRLNDRLSSLKEKATSGLLAQNINQSAIEHEYYLNLRYNGTDTNFMILKPDDGDWLAALEREHLRELSFTFPRTRKVHVDDIRVRGVGKAEDSSSDNARLVEELKSLSFKSALKTEDGVTDAFFAAGGLQSTKIIQLSSLQPGAVIMGPAIVIDNTQTIVVVPGAEAKILTSHVVIDLVGKAGKSDALQITELVVDPVKLSIFGHRFMSIAEQMGRTLQKTSMSLNIKERLDFSCAIFSPVGDLVANAPHVPVHLGSMSYAVKYQHELHRGSLRPGDVLVSNHPEAGGTHLPDITVITPVFDEDGKTICFYTASRGHHLDIGGSKGNSMPPDSTELWQEGAAIKSFFLIRDGKFDEEGIVKILLDPGLFPGCSGSRRLPDNLSDLKAQVAANTKGSLLIKALMDEFGRSVVHFYMAKIQENAEVSVRRYLSSAYKRFGSKPLKAVDYLDNGSRMQVSITIDEAGFGTFDFTGTSCEMLSNMNAPPAITYSALIYTLRLLIGSDIPLNQGCLAPTKVILPKNTFLNPGPQSAVCCGNTLTSQRLVDLLLKAFRAAAGSQGCMNCFGFFGNSVDPAVSSGEPKDVSSEGFGFGYGETICGGEGAGPTWHGASGVQIHMTNTRTTDIEIIEKRYPVLIREFSIRKGSGGDGKFQGGCGIVRDFECRALLTYGIISERRVHQPYGMMGGENGESGANYWVQKTDHGDERWISIGPRGQVDMKTGDRCVIHTPGGGGWGVPEDVDHQDDAISGFDGLWTGQINYPRAAGSLHAFAAAQEASS</sequence>
<evidence type="ECO:0000259" key="2">
    <source>
        <dbReference type="Pfam" id="PF01968"/>
    </source>
</evidence>
<dbReference type="PANTHER" id="PTHR11365:SF26">
    <property type="entry name" value="5-OXOPROLINASE"/>
    <property type="match status" value="1"/>
</dbReference>
<dbReference type="InterPro" id="IPR003692">
    <property type="entry name" value="Hydantoinase_B"/>
</dbReference>
<dbReference type="GO" id="GO:0005829">
    <property type="term" value="C:cytosol"/>
    <property type="evidence" value="ECO:0007669"/>
    <property type="project" value="TreeGrafter"/>
</dbReference>
<dbReference type="Pfam" id="PF02538">
    <property type="entry name" value="Hydantoinase_B"/>
    <property type="match status" value="1"/>
</dbReference>
<dbReference type="GO" id="GO:0017168">
    <property type="term" value="F:5-oxoprolinase (ATP-hydrolyzing) activity"/>
    <property type="evidence" value="ECO:0007669"/>
    <property type="project" value="TreeGrafter"/>
</dbReference>
<dbReference type="InterPro" id="IPR008040">
    <property type="entry name" value="Hydant_A_N"/>
</dbReference>
<feature type="domain" description="Hydantoinase A/oxoprolinase" evidence="2">
    <location>
        <begin position="265"/>
        <end position="557"/>
    </location>
</feature>
<dbReference type="Pfam" id="PF19278">
    <property type="entry name" value="Hydant_A_C"/>
    <property type="match status" value="1"/>
</dbReference>
<dbReference type="Pfam" id="PF05378">
    <property type="entry name" value="Hydant_A_N"/>
    <property type="match status" value="1"/>
</dbReference>
<evidence type="ECO:0000259" key="3">
    <source>
        <dbReference type="Pfam" id="PF02538"/>
    </source>
</evidence>
<comment type="similarity">
    <text evidence="1">Belongs to the oxoprolinase family.</text>
</comment>
<feature type="domain" description="Hydantoinase B/oxoprolinase" evidence="3">
    <location>
        <begin position="767"/>
        <end position="1307"/>
    </location>
</feature>
<name>A0A135SJQ9_9PEZI</name>
<proteinExistence type="inferred from homology"/>
<dbReference type="GO" id="GO:0006749">
    <property type="term" value="P:glutathione metabolic process"/>
    <property type="evidence" value="ECO:0007669"/>
    <property type="project" value="TreeGrafter"/>
</dbReference>
<organism evidence="6 7">
    <name type="scientific">Colletotrichum nymphaeae SA-01</name>
    <dbReference type="NCBI Taxonomy" id="1460502"/>
    <lineage>
        <taxon>Eukaryota</taxon>
        <taxon>Fungi</taxon>
        <taxon>Dikarya</taxon>
        <taxon>Ascomycota</taxon>
        <taxon>Pezizomycotina</taxon>
        <taxon>Sordariomycetes</taxon>
        <taxon>Hypocreomycetidae</taxon>
        <taxon>Glomerellales</taxon>
        <taxon>Glomerellaceae</taxon>
        <taxon>Colletotrichum</taxon>
        <taxon>Colletotrichum acutatum species complex</taxon>
    </lineage>
</organism>
<reference evidence="6 7" key="1">
    <citation type="submission" date="2014-02" db="EMBL/GenBank/DDBJ databases">
        <title>The genome sequence of Colletotrichum nymphaeae SA-01.</title>
        <authorList>
            <person name="Baroncelli R."/>
            <person name="Thon M.R."/>
        </authorList>
    </citation>
    <scope>NUCLEOTIDE SEQUENCE [LARGE SCALE GENOMIC DNA]</scope>
    <source>
        <strain evidence="6 7">SA-01</strain>
    </source>
</reference>